<organism evidence="1 2">
    <name type="scientific">Chryseobacterium nakagawai</name>
    <dbReference type="NCBI Taxonomy" id="1241982"/>
    <lineage>
        <taxon>Bacteria</taxon>
        <taxon>Pseudomonadati</taxon>
        <taxon>Bacteroidota</taxon>
        <taxon>Flavobacteriia</taxon>
        <taxon>Flavobacteriales</taxon>
        <taxon>Weeksellaceae</taxon>
        <taxon>Chryseobacterium group</taxon>
        <taxon>Chryseobacterium</taxon>
    </lineage>
</organism>
<keyword evidence="2" id="KW-1185">Reference proteome</keyword>
<evidence type="ECO:0000313" key="2">
    <source>
        <dbReference type="Proteomes" id="UP000278288"/>
    </source>
</evidence>
<dbReference type="KEGG" id="cnk:EG343_22115"/>
<proteinExistence type="predicted"/>
<protein>
    <submittedName>
        <fullName evidence="1">Uncharacterized protein</fullName>
    </submittedName>
</protein>
<accession>A0AAD0YPT5</accession>
<evidence type="ECO:0000313" key="1">
    <source>
        <dbReference type="EMBL" id="AZA93105.1"/>
    </source>
</evidence>
<gene>
    <name evidence="1" type="ORF">EG343_22115</name>
</gene>
<reference evidence="1 2" key="1">
    <citation type="submission" date="2018-11" db="EMBL/GenBank/DDBJ databases">
        <title>Proposal to divide the Flavobacteriaceae and reorganize its genera based on Amino Acid Identity values calculated from whole genome sequences.</title>
        <authorList>
            <person name="Nicholson A.C."/>
            <person name="Gulvik C.A."/>
            <person name="Whitney A.M."/>
            <person name="Humrighouse B.W."/>
            <person name="Bell M."/>
            <person name="Holmes B."/>
            <person name="Steigerwalt A.G."/>
            <person name="Villarma A."/>
            <person name="Sheth M."/>
            <person name="Batra D."/>
            <person name="Pryor J."/>
            <person name="Bernardet J.-F."/>
            <person name="Hugo C."/>
            <person name="Kampfer P."/>
            <person name="Newman J."/>
            <person name="McQuiston J.R."/>
        </authorList>
    </citation>
    <scope>NUCLEOTIDE SEQUENCE [LARGE SCALE GENOMIC DNA]</scope>
    <source>
        <strain evidence="1 2">G0041</strain>
    </source>
</reference>
<dbReference type="AlphaFoldDB" id="A0AAD0YPT5"/>
<sequence>MENKPMTTEEKINTRDSTAVQDYFQQIMNRRIKDTISGTWKALSTYQFELFKMKLETVKNNDSVTGTYQFTVEGKLEQGIMTGIITDGKMIVEFYNPSNPNARKGKAEFSSWNANYDEMVWQLIQSSEQSSIPEICKLYKDVPKPIRGYHFIGRKKTSTK</sequence>
<dbReference type="EMBL" id="CP033923">
    <property type="protein sequence ID" value="AZA93105.1"/>
    <property type="molecule type" value="Genomic_DNA"/>
</dbReference>
<name>A0AAD0YPT5_CHRNA</name>
<dbReference type="Proteomes" id="UP000278288">
    <property type="component" value="Chromosome"/>
</dbReference>